<dbReference type="GO" id="GO:0016787">
    <property type="term" value="F:hydrolase activity"/>
    <property type="evidence" value="ECO:0007669"/>
    <property type="project" value="InterPro"/>
</dbReference>
<keyword evidence="1" id="KW-0456">Lyase</keyword>
<organism evidence="3 4">
    <name type="scientific">Gordonia insulae</name>
    <dbReference type="NCBI Taxonomy" id="2420509"/>
    <lineage>
        <taxon>Bacteria</taxon>
        <taxon>Bacillati</taxon>
        <taxon>Actinomycetota</taxon>
        <taxon>Actinomycetes</taxon>
        <taxon>Mycobacteriales</taxon>
        <taxon>Gordoniaceae</taxon>
        <taxon>Gordonia</taxon>
    </lineage>
</organism>
<gene>
    <name evidence="3" type="ORF">D7316_02019</name>
</gene>
<feature type="domain" description="Amidohydrolase-related" evidence="2">
    <location>
        <begin position="79"/>
        <end position="386"/>
    </location>
</feature>
<dbReference type="InterPro" id="IPR006680">
    <property type="entry name" value="Amidohydro-rel"/>
</dbReference>
<dbReference type="InterPro" id="IPR032465">
    <property type="entry name" value="ACMSD"/>
</dbReference>
<sequence>MPLQDHHQIVSVDDHLVEHPKVWQDRLPAKYREQGPRIIEVDDKHLWSYDGAVFPTIGLNAVAGKPKEEWGMDPVRYEDMIPGCYEPNARVKDMDLDGVQAALCFPSFPGFGGGTFVRAQDKELALLCVKAWNDFYIDEWCATAPDRYVPMSILPVWDIEATVAEAKRTIAKGSRTVSFPDNPIPMGLPSLHSDHWDPLWAVLSESGVVVSQHFGSGSFVPGFSFSSMAPVAGQMAMPDAPFAVAITLFSSNLMWTTVDWLFSGKLQQFPDLQISLAEGGVGWIPYILERADFVWDRHRYYQNIDFDARPSDLFRKHFWGCFIDDEHGLKNRHEIGIDRLTLEIDFPHSDSNWPNSRKRAAEVLRDVPDDECSLIVEENARRMLNFPRVDVRDPAIVL</sequence>
<dbReference type="RefSeq" id="WP_124708139.1">
    <property type="nucleotide sequence ID" value="NZ_CP033972.1"/>
</dbReference>
<protein>
    <recommendedName>
        <fullName evidence="2">Amidohydrolase-related domain-containing protein</fullName>
    </recommendedName>
</protein>
<dbReference type="InterPro" id="IPR032466">
    <property type="entry name" value="Metal_Hydrolase"/>
</dbReference>
<dbReference type="AlphaFoldDB" id="A0A3G8JKA1"/>
<proteinExistence type="predicted"/>
<dbReference type="PANTHER" id="PTHR21240:SF28">
    <property type="entry name" value="ISO-OROTATE DECARBOXYLASE (EUROFUNG)"/>
    <property type="match status" value="1"/>
</dbReference>
<dbReference type="KEGG" id="gom:D7316_02019"/>
<evidence type="ECO:0000259" key="2">
    <source>
        <dbReference type="Pfam" id="PF04909"/>
    </source>
</evidence>
<dbReference type="SUPFAM" id="SSF51556">
    <property type="entry name" value="Metallo-dependent hydrolases"/>
    <property type="match status" value="1"/>
</dbReference>
<dbReference type="PANTHER" id="PTHR21240">
    <property type="entry name" value="2-AMINO-3-CARBOXYLMUCONATE-6-SEMIALDEHYDE DECARBOXYLASE"/>
    <property type="match status" value="1"/>
</dbReference>
<dbReference type="Proteomes" id="UP000271469">
    <property type="component" value="Chromosome"/>
</dbReference>
<dbReference type="OrthoDB" id="8673349at2"/>
<evidence type="ECO:0000313" key="3">
    <source>
        <dbReference type="EMBL" id="AZG45423.1"/>
    </source>
</evidence>
<name>A0A3G8JKA1_9ACTN</name>
<accession>A0A3G8JKA1</accession>
<evidence type="ECO:0000313" key="4">
    <source>
        <dbReference type="Proteomes" id="UP000271469"/>
    </source>
</evidence>
<dbReference type="GO" id="GO:0016831">
    <property type="term" value="F:carboxy-lyase activity"/>
    <property type="evidence" value="ECO:0007669"/>
    <property type="project" value="InterPro"/>
</dbReference>
<dbReference type="GO" id="GO:0005737">
    <property type="term" value="C:cytoplasm"/>
    <property type="evidence" value="ECO:0007669"/>
    <property type="project" value="TreeGrafter"/>
</dbReference>
<keyword evidence="4" id="KW-1185">Reference proteome</keyword>
<dbReference type="Pfam" id="PF04909">
    <property type="entry name" value="Amidohydro_2"/>
    <property type="match status" value="1"/>
</dbReference>
<dbReference type="Gene3D" id="3.20.20.140">
    <property type="entry name" value="Metal-dependent hydrolases"/>
    <property type="match status" value="1"/>
</dbReference>
<dbReference type="EMBL" id="CP033972">
    <property type="protein sequence ID" value="AZG45423.1"/>
    <property type="molecule type" value="Genomic_DNA"/>
</dbReference>
<evidence type="ECO:0000256" key="1">
    <source>
        <dbReference type="ARBA" id="ARBA00023239"/>
    </source>
</evidence>
<dbReference type="GO" id="GO:0019748">
    <property type="term" value="P:secondary metabolic process"/>
    <property type="evidence" value="ECO:0007669"/>
    <property type="project" value="TreeGrafter"/>
</dbReference>
<reference evidence="3 4" key="1">
    <citation type="submission" date="2018-11" db="EMBL/GenBank/DDBJ databases">
        <title>Gordonia insulae sp. nov., isolated from an island soil.</title>
        <authorList>
            <person name="Kim Y.S."/>
            <person name="Kim S.B."/>
        </authorList>
    </citation>
    <scope>NUCLEOTIDE SEQUENCE [LARGE SCALE GENOMIC DNA]</scope>
    <source>
        <strain evidence="3 4">MMS17-SY073</strain>
    </source>
</reference>